<evidence type="ECO:0000313" key="2">
    <source>
        <dbReference type="Proteomes" id="UP000289738"/>
    </source>
</evidence>
<comment type="caution">
    <text evidence="1">The sequence shown here is derived from an EMBL/GenBank/DDBJ whole genome shotgun (WGS) entry which is preliminary data.</text>
</comment>
<evidence type="ECO:0000313" key="1">
    <source>
        <dbReference type="EMBL" id="RYR45588.1"/>
    </source>
</evidence>
<accession>A0A445C3T3</accession>
<gene>
    <name evidence="1" type="ORF">Ahy_A07g031417</name>
</gene>
<protein>
    <submittedName>
        <fullName evidence="1">Uncharacterized protein</fullName>
    </submittedName>
</protein>
<dbReference type="EMBL" id="SDMP01000007">
    <property type="protein sequence ID" value="RYR45588.1"/>
    <property type="molecule type" value="Genomic_DNA"/>
</dbReference>
<keyword evidence="2" id="KW-1185">Reference proteome</keyword>
<organism evidence="1 2">
    <name type="scientific">Arachis hypogaea</name>
    <name type="common">Peanut</name>
    <dbReference type="NCBI Taxonomy" id="3818"/>
    <lineage>
        <taxon>Eukaryota</taxon>
        <taxon>Viridiplantae</taxon>
        <taxon>Streptophyta</taxon>
        <taxon>Embryophyta</taxon>
        <taxon>Tracheophyta</taxon>
        <taxon>Spermatophyta</taxon>
        <taxon>Magnoliopsida</taxon>
        <taxon>eudicotyledons</taxon>
        <taxon>Gunneridae</taxon>
        <taxon>Pentapetalae</taxon>
        <taxon>rosids</taxon>
        <taxon>fabids</taxon>
        <taxon>Fabales</taxon>
        <taxon>Fabaceae</taxon>
        <taxon>Papilionoideae</taxon>
        <taxon>50 kb inversion clade</taxon>
        <taxon>dalbergioids sensu lato</taxon>
        <taxon>Dalbergieae</taxon>
        <taxon>Pterocarpus clade</taxon>
        <taxon>Arachis</taxon>
    </lineage>
</organism>
<reference evidence="1 2" key="1">
    <citation type="submission" date="2019-01" db="EMBL/GenBank/DDBJ databases">
        <title>Sequencing of cultivated peanut Arachis hypogaea provides insights into genome evolution and oil improvement.</title>
        <authorList>
            <person name="Chen X."/>
        </authorList>
    </citation>
    <scope>NUCLEOTIDE SEQUENCE [LARGE SCALE GENOMIC DNA]</scope>
    <source>
        <strain evidence="2">cv. Fuhuasheng</strain>
        <tissue evidence="1">Leaves</tissue>
    </source>
</reference>
<name>A0A445C3T3_ARAHY</name>
<dbReference type="Proteomes" id="UP000289738">
    <property type="component" value="Chromosome A07"/>
</dbReference>
<proteinExistence type="predicted"/>
<sequence>MKPCLSLSLHFTSLHFSLPLTQSRTLKFESLPFSNPSPSSRHCSRPSVARIPSLFVLFSKSPTPALSFRELGPSVVFICSPSSVAATHSAENPKFRSFLQLYHGWTSEPVTKAV</sequence>
<dbReference type="AlphaFoldDB" id="A0A445C3T3"/>